<dbReference type="InterPro" id="IPR036390">
    <property type="entry name" value="WH_DNA-bd_sf"/>
</dbReference>
<keyword evidence="1" id="KW-0805">Transcription regulation</keyword>
<dbReference type="PANTHER" id="PTHR43537:SF44">
    <property type="entry name" value="GNTR FAMILY REGULATORY PROTEIN"/>
    <property type="match status" value="1"/>
</dbReference>
<sequence length="271" mass="28229">MPHQLPLEQLPPLRTGLRLSEQLADALAAGIREGQLPPGARLPTESALVARFGVSRAVVREALSRLKTLGLVASRQGAGAFVAQPAAPAPSLALAPDGSMAAVIQMVEVRRALEAESAALAAARRSAGDLRRIRAALAAVDRDVARGGDGVEADVAFHAAIAHAAGNPYLLATLGYLNRFLLDATRVTRANEATRAELGQQVRDEHAAIVAAIDAGDALAARLAGARHMVGAAERIGRADAGFWRRRGQALAEHLRQELAAHAAQGVDHTG</sequence>
<keyword evidence="6" id="KW-1185">Reference proteome</keyword>
<dbReference type="InterPro" id="IPR008920">
    <property type="entry name" value="TF_FadR/GntR_C"/>
</dbReference>
<evidence type="ECO:0000259" key="4">
    <source>
        <dbReference type="PROSITE" id="PS50949"/>
    </source>
</evidence>
<dbReference type="EMBL" id="SACT01000001">
    <property type="protein sequence ID" value="RVT53776.1"/>
    <property type="molecule type" value="Genomic_DNA"/>
</dbReference>
<dbReference type="AlphaFoldDB" id="A0A3S2VZ89"/>
<keyword evidence="2" id="KW-0238">DNA-binding</keyword>
<evidence type="ECO:0000256" key="1">
    <source>
        <dbReference type="ARBA" id="ARBA00023015"/>
    </source>
</evidence>
<dbReference type="OrthoDB" id="1040417at2"/>
<keyword evidence="3" id="KW-0804">Transcription</keyword>
<dbReference type="SUPFAM" id="SSF46785">
    <property type="entry name" value="Winged helix' DNA-binding domain"/>
    <property type="match status" value="1"/>
</dbReference>
<evidence type="ECO:0000256" key="2">
    <source>
        <dbReference type="ARBA" id="ARBA00023125"/>
    </source>
</evidence>
<reference evidence="5 6" key="1">
    <citation type="submission" date="2019-01" db="EMBL/GenBank/DDBJ databases">
        <authorList>
            <person name="Chen W.-M."/>
        </authorList>
    </citation>
    <scope>NUCLEOTIDE SEQUENCE [LARGE SCALE GENOMIC DNA]</scope>
    <source>
        <strain evidence="5 6">ICH-3</strain>
    </source>
</reference>
<dbReference type="GO" id="GO:0003700">
    <property type="term" value="F:DNA-binding transcription factor activity"/>
    <property type="evidence" value="ECO:0007669"/>
    <property type="project" value="InterPro"/>
</dbReference>
<dbReference type="PANTHER" id="PTHR43537">
    <property type="entry name" value="TRANSCRIPTIONAL REGULATOR, GNTR FAMILY"/>
    <property type="match status" value="1"/>
</dbReference>
<dbReference type="PRINTS" id="PR00035">
    <property type="entry name" value="HTHGNTR"/>
</dbReference>
<dbReference type="SUPFAM" id="SSF48008">
    <property type="entry name" value="GntR ligand-binding domain-like"/>
    <property type="match status" value="1"/>
</dbReference>
<dbReference type="Pfam" id="PF07729">
    <property type="entry name" value="FCD"/>
    <property type="match status" value="1"/>
</dbReference>
<dbReference type="PROSITE" id="PS50949">
    <property type="entry name" value="HTH_GNTR"/>
    <property type="match status" value="1"/>
</dbReference>
<gene>
    <name evidence="5" type="ORF">ENE75_02485</name>
</gene>
<proteinExistence type="predicted"/>
<dbReference type="RefSeq" id="WP_128195278.1">
    <property type="nucleotide sequence ID" value="NZ_SACT01000001.1"/>
</dbReference>
<organism evidence="5 6">
    <name type="scientific">Rubrivivax albus</name>
    <dbReference type="NCBI Taxonomy" id="2499835"/>
    <lineage>
        <taxon>Bacteria</taxon>
        <taxon>Pseudomonadati</taxon>
        <taxon>Pseudomonadota</taxon>
        <taxon>Betaproteobacteria</taxon>
        <taxon>Burkholderiales</taxon>
        <taxon>Sphaerotilaceae</taxon>
        <taxon>Rubrivivax</taxon>
    </lineage>
</organism>
<protein>
    <submittedName>
        <fullName evidence="5">FadR family transcriptional regulator</fullName>
    </submittedName>
</protein>
<dbReference type="Gene3D" id="1.10.10.10">
    <property type="entry name" value="Winged helix-like DNA-binding domain superfamily/Winged helix DNA-binding domain"/>
    <property type="match status" value="1"/>
</dbReference>
<comment type="caution">
    <text evidence="5">The sequence shown here is derived from an EMBL/GenBank/DDBJ whole genome shotgun (WGS) entry which is preliminary data.</text>
</comment>
<dbReference type="InterPro" id="IPR036388">
    <property type="entry name" value="WH-like_DNA-bd_sf"/>
</dbReference>
<dbReference type="InterPro" id="IPR000524">
    <property type="entry name" value="Tscrpt_reg_HTH_GntR"/>
</dbReference>
<dbReference type="Pfam" id="PF00392">
    <property type="entry name" value="GntR"/>
    <property type="match status" value="1"/>
</dbReference>
<evidence type="ECO:0000256" key="3">
    <source>
        <dbReference type="ARBA" id="ARBA00023163"/>
    </source>
</evidence>
<name>A0A3S2VZ89_9BURK</name>
<dbReference type="Proteomes" id="UP000288178">
    <property type="component" value="Unassembled WGS sequence"/>
</dbReference>
<dbReference type="SMART" id="SM00345">
    <property type="entry name" value="HTH_GNTR"/>
    <property type="match status" value="1"/>
</dbReference>
<evidence type="ECO:0000313" key="6">
    <source>
        <dbReference type="Proteomes" id="UP000288178"/>
    </source>
</evidence>
<feature type="domain" description="HTH gntR-type" evidence="4">
    <location>
        <begin position="17"/>
        <end position="85"/>
    </location>
</feature>
<dbReference type="InterPro" id="IPR011711">
    <property type="entry name" value="GntR_C"/>
</dbReference>
<dbReference type="CDD" id="cd07377">
    <property type="entry name" value="WHTH_GntR"/>
    <property type="match status" value="1"/>
</dbReference>
<dbReference type="GO" id="GO:0003677">
    <property type="term" value="F:DNA binding"/>
    <property type="evidence" value="ECO:0007669"/>
    <property type="project" value="UniProtKB-KW"/>
</dbReference>
<dbReference type="SMART" id="SM00895">
    <property type="entry name" value="FCD"/>
    <property type="match status" value="1"/>
</dbReference>
<accession>A0A3S2VZ89</accession>
<evidence type="ECO:0000313" key="5">
    <source>
        <dbReference type="EMBL" id="RVT53776.1"/>
    </source>
</evidence>
<dbReference type="Gene3D" id="1.20.120.530">
    <property type="entry name" value="GntR ligand-binding domain-like"/>
    <property type="match status" value="1"/>
</dbReference>